<protein>
    <recommendedName>
        <fullName evidence="3">Cortical protein marker for cell polarity</fullName>
    </recommendedName>
</protein>
<proteinExistence type="predicted"/>
<sequence length="380" mass="41181">MSSDHLSRRTVLTAGAAVALTPVLGRTAASADVPTWQDVPVSLGADVASLDALALVDRHWGWAGGELAGTAYNLALARWNGRAWSRFPIPEPFGGGGVVMAAADRRHLWLMGYGTYYSAFWDGSAWHEAEIPRDPGFSFPVEVGPYSISAARDGTAWAVLVDVVNDRYAAVRWEDGAWARVPVPVPDRGVAQRVAVRSSRDVWISGWYRGGSGSGSRMPFSLHWDGRSWTGVAVSPPDQPREGQTIKHLFPVSRSLAWAYRSWDAMPTRRTLLRWTGGDSWQEFPLPDDVPYTGGALADDGRGGVWIGGGDYGSSGYGHFRDGGWTVLRGPSRQSDERADVMGLARVPGTRTVMAVGQITCRGTGNPSGYAKRPFAERLH</sequence>
<evidence type="ECO:0000313" key="1">
    <source>
        <dbReference type="EMBL" id="MUN38081.1"/>
    </source>
</evidence>
<dbReference type="EMBL" id="WOFH01000005">
    <property type="protein sequence ID" value="MUN38081.1"/>
    <property type="molecule type" value="Genomic_DNA"/>
</dbReference>
<keyword evidence="2" id="KW-1185">Reference proteome</keyword>
<dbReference type="AlphaFoldDB" id="A0A7K1L0X4"/>
<dbReference type="SUPFAM" id="SSF89372">
    <property type="entry name" value="Fucose-specific lectin"/>
    <property type="match status" value="1"/>
</dbReference>
<dbReference type="InterPro" id="IPR006311">
    <property type="entry name" value="TAT_signal"/>
</dbReference>
<organism evidence="1 2">
    <name type="scientific">Actinomadura litoris</name>
    <dbReference type="NCBI Taxonomy" id="2678616"/>
    <lineage>
        <taxon>Bacteria</taxon>
        <taxon>Bacillati</taxon>
        <taxon>Actinomycetota</taxon>
        <taxon>Actinomycetes</taxon>
        <taxon>Streptosporangiales</taxon>
        <taxon>Thermomonosporaceae</taxon>
        <taxon>Actinomadura</taxon>
    </lineage>
</organism>
<dbReference type="RefSeq" id="WP_156217245.1">
    <property type="nucleotide sequence ID" value="NZ_WOFH01000005.1"/>
</dbReference>
<comment type="caution">
    <text evidence="1">The sequence shown here is derived from an EMBL/GenBank/DDBJ whole genome shotgun (WGS) entry which is preliminary data.</text>
</comment>
<reference evidence="1 2" key="1">
    <citation type="submission" date="2019-11" db="EMBL/GenBank/DDBJ databases">
        <authorList>
            <person name="Cao P."/>
        </authorList>
    </citation>
    <scope>NUCLEOTIDE SEQUENCE [LARGE SCALE GENOMIC DNA]</scope>
    <source>
        <strain evidence="1 2">NEAU-AAG5</strain>
    </source>
</reference>
<dbReference type="Proteomes" id="UP000432015">
    <property type="component" value="Unassembled WGS sequence"/>
</dbReference>
<accession>A0A7K1L0X4</accession>
<evidence type="ECO:0008006" key="3">
    <source>
        <dbReference type="Google" id="ProtNLM"/>
    </source>
</evidence>
<name>A0A7K1L0X4_9ACTN</name>
<gene>
    <name evidence="1" type="ORF">GNZ18_15910</name>
</gene>
<evidence type="ECO:0000313" key="2">
    <source>
        <dbReference type="Proteomes" id="UP000432015"/>
    </source>
</evidence>
<dbReference type="PROSITE" id="PS51318">
    <property type="entry name" value="TAT"/>
    <property type="match status" value="1"/>
</dbReference>